<dbReference type="SUPFAM" id="SSF69635">
    <property type="entry name" value="Type III secretory system chaperone-like"/>
    <property type="match status" value="1"/>
</dbReference>
<protein>
    <submittedName>
        <fullName evidence="1">Invasion protein B family</fullName>
    </submittedName>
</protein>
<dbReference type="eggNOG" id="ENOG5032TGU">
    <property type="taxonomic scope" value="Bacteria"/>
</dbReference>
<dbReference type="Gene3D" id="3.30.1460.10">
    <property type="match status" value="1"/>
</dbReference>
<dbReference type="PRINTS" id="PR01305">
    <property type="entry name" value="SSPAKPROTEIN"/>
</dbReference>
<dbReference type="InterPro" id="IPR003065">
    <property type="entry name" value="Invas_SpaK"/>
</dbReference>
<organism evidence="1 2">
    <name type="scientific">Pseudomonas fluorescens NCIMB 11764</name>
    <dbReference type="NCBI Taxonomy" id="1221522"/>
    <lineage>
        <taxon>Bacteria</taxon>
        <taxon>Pseudomonadati</taxon>
        <taxon>Pseudomonadota</taxon>
        <taxon>Gammaproteobacteria</taxon>
        <taxon>Pseudomonadales</taxon>
        <taxon>Pseudomonadaceae</taxon>
        <taxon>Pseudomonas</taxon>
    </lineage>
</organism>
<gene>
    <name evidence="1" type="ORF">B723_15020</name>
</gene>
<dbReference type="EMBL" id="CP010945">
    <property type="protein sequence ID" value="AKV07661.1"/>
    <property type="molecule type" value="Genomic_DNA"/>
</dbReference>
<reference evidence="1 2" key="1">
    <citation type="journal article" date="2012" name="J. Bacteriol.">
        <title>Draft genome sequence of the cyanide-utilizing bacterium Pseudomonas fluorescens strain NCIMB 11764.</title>
        <authorList>
            <person name="Vilo C.A."/>
            <person name="Benedik M.J."/>
            <person name="Kunz D.A."/>
            <person name="Dong Q."/>
        </authorList>
    </citation>
    <scope>NUCLEOTIDE SEQUENCE [LARGE SCALE GENOMIC DNA]</scope>
    <source>
        <strain evidence="1 2">NCIMB 11764</strain>
    </source>
</reference>
<dbReference type="RefSeq" id="WP_017337477.1">
    <property type="nucleotide sequence ID" value="NZ_CP010945.1"/>
</dbReference>
<name>A0A0K1QPI5_PSEFL</name>
<dbReference type="Pfam" id="PF03519">
    <property type="entry name" value="Invas_SpaK"/>
    <property type="match status" value="1"/>
</dbReference>
<dbReference type="Proteomes" id="UP000017175">
    <property type="component" value="Chromosome"/>
</dbReference>
<dbReference type="CDD" id="cd17035">
    <property type="entry name" value="T3SC_IB_Spa15-like"/>
    <property type="match status" value="1"/>
</dbReference>
<dbReference type="OrthoDB" id="8588812at2"/>
<dbReference type="AlphaFoldDB" id="A0A0K1QPI5"/>
<evidence type="ECO:0000313" key="2">
    <source>
        <dbReference type="Proteomes" id="UP000017175"/>
    </source>
</evidence>
<proteinExistence type="predicted"/>
<sequence length="135" mass="15064">MRPIDIADLLREALRHSGCMDSQIGHFDSHSTIEMQMKNLPDVSVAVVEGDVWIWAAVAQATPGVMNHCAFELMQFLLEGNAFSRTGQLHLCEVQGQLELRLMANDHALGDAERFAQALDAFVQSIETLCELLRR</sequence>
<evidence type="ECO:0000313" key="1">
    <source>
        <dbReference type="EMBL" id="AKV07661.1"/>
    </source>
</evidence>
<accession>A0A0K1QPI5</accession>